<evidence type="ECO:0000313" key="5">
    <source>
        <dbReference type="EMBL" id="SPQ99277.1"/>
    </source>
</evidence>
<feature type="transmembrane region" description="Helical" evidence="3">
    <location>
        <begin position="24"/>
        <end position="45"/>
    </location>
</feature>
<keyword evidence="1" id="KW-0547">Nucleotide-binding</keyword>
<evidence type="ECO:0000256" key="1">
    <source>
        <dbReference type="ARBA" id="ARBA00022741"/>
    </source>
</evidence>
<keyword evidence="3" id="KW-0472">Membrane</keyword>
<dbReference type="AlphaFoldDB" id="A0A3P3YGH0"/>
<evidence type="ECO:0000259" key="4">
    <source>
        <dbReference type="SMART" id="SM00382"/>
    </source>
</evidence>
<feature type="domain" description="AAA+ ATPase" evidence="4">
    <location>
        <begin position="353"/>
        <end position="531"/>
    </location>
</feature>
<dbReference type="InterPro" id="IPR003593">
    <property type="entry name" value="AAA+_ATPase"/>
</dbReference>
<dbReference type="Gene3D" id="3.40.50.300">
    <property type="entry name" value="P-loop containing nucleotide triphosphate hydrolases"/>
    <property type="match status" value="1"/>
</dbReference>
<gene>
    <name evidence="5" type="ORF">PLBR_LOCUS6492</name>
</gene>
<keyword evidence="3" id="KW-0812">Transmembrane</keyword>
<dbReference type="InterPro" id="IPR003439">
    <property type="entry name" value="ABC_transporter-like_ATP-bd"/>
</dbReference>
<dbReference type="PANTHER" id="PTHR24221:SF281">
    <property type="entry name" value="ABC TRANSPORTER H FAMILY MEMBER 4"/>
    <property type="match status" value="1"/>
</dbReference>
<proteinExistence type="predicted"/>
<evidence type="ECO:0000256" key="2">
    <source>
        <dbReference type="ARBA" id="ARBA00022840"/>
    </source>
</evidence>
<dbReference type="Pfam" id="PF00005">
    <property type="entry name" value="ABC_tran"/>
    <property type="match status" value="1"/>
</dbReference>
<keyword evidence="2" id="KW-0067">ATP-binding</keyword>
<dbReference type="SMART" id="SM00382">
    <property type="entry name" value="AAA"/>
    <property type="match status" value="1"/>
</dbReference>
<dbReference type="InterPro" id="IPR027417">
    <property type="entry name" value="P-loop_NTPase"/>
</dbReference>
<evidence type="ECO:0000256" key="3">
    <source>
        <dbReference type="SAM" id="Phobius"/>
    </source>
</evidence>
<geneLocation type="mitochondrion" evidence="5"/>
<dbReference type="EMBL" id="OVEO01000011">
    <property type="protein sequence ID" value="SPQ99277.1"/>
    <property type="molecule type" value="Genomic_DNA"/>
</dbReference>
<dbReference type="GO" id="GO:0042626">
    <property type="term" value="F:ATPase-coupled transmembrane transporter activity"/>
    <property type="evidence" value="ECO:0007669"/>
    <property type="project" value="TreeGrafter"/>
</dbReference>
<keyword evidence="3" id="KW-1133">Transmembrane helix</keyword>
<organism evidence="5 6">
    <name type="scientific">Plasmodiophora brassicae</name>
    <name type="common">Clubroot disease agent</name>
    <dbReference type="NCBI Taxonomy" id="37360"/>
    <lineage>
        <taxon>Eukaryota</taxon>
        <taxon>Sar</taxon>
        <taxon>Rhizaria</taxon>
        <taxon>Endomyxa</taxon>
        <taxon>Phytomyxea</taxon>
        <taxon>Plasmodiophorida</taxon>
        <taxon>Plasmodiophoridae</taxon>
        <taxon>Plasmodiophora</taxon>
    </lineage>
</organism>
<dbReference type="GO" id="GO:0005524">
    <property type="term" value="F:ATP binding"/>
    <property type="evidence" value="ECO:0007669"/>
    <property type="project" value="UniProtKB-KW"/>
</dbReference>
<accession>A0A3P3YGH0</accession>
<keyword evidence="5" id="KW-0496">Mitochondrion</keyword>
<evidence type="ECO:0000313" key="6">
    <source>
        <dbReference type="Proteomes" id="UP000290189"/>
    </source>
</evidence>
<dbReference type="InterPro" id="IPR039421">
    <property type="entry name" value="Type_1_exporter"/>
</dbReference>
<dbReference type="GO" id="GO:0016887">
    <property type="term" value="F:ATP hydrolysis activity"/>
    <property type="evidence" value="ECO:0007669"/>
    <property type="project" value="InterPro"/>
</dbReference>
<protein>
    <recommendedName>
        <fullName evidence="4">AAA+ ATPase domain-containing protein</fullName>
    </recommendedName>
</protein>
<feature type="transmembrane region" description="Helical" evidence="3">
    <location>
        <begin position="65"/>
        <end position="89"/>
    </location>
</feature>
<sequence>MGVRRRSPLLEHYVLFWVRLRPTFIYSIVANYVVPLLTEIAPWYLSRRKIAQRLRQRRTEIEHQLIKGGLYSRLALGTYIFEAMLYAALVAVDQICHDRIEGRQRAIVYRLVMQRILHGDIGLIQRIYKKLYDVDLKNEQIAELIDREINGTIGLVNTTMPAICRGGVALYRQVADLYARRQQVDILAIIRPVVVQIISATYARFVTEDNGDDHQVEAAKKNRETVIDDIIENLPAIQCGNLQDTHLDRIDAVNQAICTPLSLPVLMVQNLSRALSTRGIIDFAYEVVTAKRVMHRSKIDHQTYRTVQNDVDYAPMWNNVNLNLAAVCALSQAFSYAEEASLQRLGSRICCLPGRVYALAGPNGSGKSTLLRIIMKLLSPHKGTRIMLDSVPFEHIDRSFFRDHISYLSHEPYLVAGTIIDNIRIAKPTATEMEIEAAAEAAGVFLYDDFPSAAQIDPVMPRLQQLITLAERMSRHPVLSQRTEEISGGLSQAVALARVFLRGPSVRFCILDEALMKMDALKKHQFILPRLLKLTIS</sequence>
<dbReference type="PANTHER" id="PTHR24221">
    <property type="entry name" value="ATP-BINDING CASSETTE SUB-FAMILY B"/>
    <property type="match status" value="1"/>
</dbReference>
<dbReference type="GO" id="GO:0016020">
    <property type="term" value="C:membrane"/>
    <property type="evidence" value="ECO:0007669"/>
    <property type="project" value="TreeGrafter"/>
</dbReference>
<name>A0A3P3YGH0_PLABS</name>
<dbReference type="SUPFAM" id="SSF52540">
    <property type="entry name" value="P-loop containing nucleoside triphosphate hydrolases"/>
    <property type="match status" value="1"/>
</dbReference>
<reference evidence="5 6" key="1">
    <citation type="submission" date="2018-03" db="EMBL/GenBank/DDBJ databases">
        <authorList>
            <person name="Fogelqvist J."/>
        </authorList>
    </citation>
    <scope>NUCLEOTIDE SEQUENCE [LARGE SCALE GENOMIC DNA]</scope>
</reference>
<dbReference type="Proteomes" id="UP000290189">
    <property type="component" value="Unassembled WGS sequence"/>
</dbReference>